<protein>
    <submittedName>
        <fullName evidence="2">TniB protein</fullName>
    </submittedName>
</protein>
<feature type="compositionally biased region" description="Gly residues" evidence="1">
    <location>
        <begin position="77"/>
        <end position="92"/>
    </location>
</feature>
<dbReference type="Gene3D" id="3.40.50.300">
    <property type="entry name" value="P-loop containing nucleotide triphosphate hydrolases"/>
    <property type="match status" value="1"/>
</dbReference>
<name>A0A318TA30_9BRAD</name>
<comment type="caution">
    <text evidence="2">The sequence shown here is derived from an EMBL/GenBank/DDBJ whole genome shotgun (WGS) entry which is preliminary data.</text>
</comment>
<dbReference type="SUPFAM" id="SSF52540">
    <property type="entry name" value="P-loop containing nucleoside triphosphate hydrolases"/>
    <property type="match status" value="1"/>
</dbReference>
<dbReference type="AlphaFoldDB" id="A0A318TA30"/>
<dbReference type="Proteomes" id="UP000248148">
    <property type="component" value="Unassembled WGS sequence"/>
</dbReference>
<dbReference type="Pfam" id="PF05621">
    <property type="entry name" value="TniB"/>
    <property type="match status" value="1"/>
</dbReference>
<gene>
    <name evidence="2" type="ORF">BJ122_11744</name>
</gene>
<proteinExistence type="predicted"/>
<evidence type="ECO:0000313" key="2">
    <source>
        <dbReference type="EMBL" id="PYF01821.1"/>
    </source>
</evidence>
<dbReference type="InterPro" id="IPR008868">
    <property type="entry name" value="TniB"/>
</dbReference>
<dbReference type="RefSeq" id="WP_181418957.1">
    <property type="nucleotide sequence ID" value="NZ_QJTI01000017.1"/>
</dbReference>
<dbReference type="InterPro" id="IPR027417">
    <property type="entry name" value="P-loop_NTPase"/>
</dbReference>
<sequence>MPHDNMTDVAEITADPVALLHEEACNSTEFRIMETIRAKFLPTKRDAKLAEALRLLIREAVKRKDEKLPPSFENRGKSGGGLALIGRTGGGKSRSLQRYFEKHSVLRGYAEATSRSPLISITVPSPCTSMQLARALLRATGYAVQRDLPAHRLWEMAFERLHHMRKFIVHFDEMQHVVHNMPDKELQQMADTLKIAIDDHRITIILSGVETLKPFLQFDTQVLRRFTIVPFEEINHDNHGEIVHMVESYAKAANLKAKLGDREEVKADFIARLAHAALNAYGYSIVLTHLAIEHALQGGYPHLVPEDFATVFARKTGFAADRNPFIAPAWLDIDCSKIFIAPKIGGPTDPIKTKAKAKSKGAA</sequence>
<evidence type="ECO:0000313" key="3">
    <source>
        <dbReference type="Proteomes" id="UP000248148"/>
    </source>
</evidence>
<organism evidence="2 3">
    <name type="scientific">Rhodopseudomonas faecalis</name>
    <dbReference type="NCBI Taxonomy" id="99655"/>
    <lineage>
        <taxon>Bacteria</taxon>
        <taxon>Pseudomonadati</taxon>
        <taxon>Pseudomonadota</taxon>
        <taxon>Alphaproteobacteria</taxon>
        <taxon>Hyphomicrobiales</taxon>
        <taxon>Nitrobacteraceae</taxon>
        <taxon>Rhodopseudomonas</taxon>
    </lineage>
</organism>
<reference evidence="2 3" key="1">
    <citation type="submission" date="2018-06" db="EMBL/GenBank/DDBJ databases">
        <title>Genomic Encyclopedia of Archaeal and Bacterial Type Strains, Phase II (KMG-II): from individual species to whole genera.</title>
        <authorList>
            <person name="Goeker M."/>
        </authorList>
    </citation>
    <scope>NUCLEOTIDE SEQUENCE [LARGE SCALE GENOMIC DNA]</scope>
    <source>
        <strain evidence="2 3">JCM 11668</strain>
    </source>
</reference>
<evidence type="ECO:0000256" key="1">
    <source>
        <dbReference type="SAM" id="MobiDB-lite"/>
    </source>
</evidence>
<accession>A0A318TA30</accession>
<keyword evidence="3" id="KW-1185">Reference proteome</keyword>
<feature type="region of interest" description="Disordered" evidence="1">
    <location>
        <begin position="68"/>
        <end position="93"/>
    </location>
</feature>
<dbReference type="EMBL" id="QJTI01000017">
    <property type="protein sequence ID" value="PYF01821.1"/>
    <property type="molecule type" value="Genomic_DNA"/>
</dbReference>